<keyword evidence="6" id="KW-1185">Reference proteome</keyword>
<sequence>MSRTTYDRVSDAYRAGRSAPDATVAEQREAFARLVGPAPSDVTATAGGLGGRPAIRLSPTEGADAGALLYLHGGGYVVGSARTGAPIAAALARRTGTTAWSLDYGLAPEHRFPQPVDDALAAYRELLDAVGPERLLIAGDSAGGGLAIATLVAGRAHGLPMPAAVAVFSPWADLTLSGASIVEREGDDPLFTFDDLRRYADHVLPETDPAGAAASPLASPVFADLRGLPPLLVQVGSRELLLDDALRLAANAARADVDVVLEVAARAPHNIQLLVGSLEEADRALERAGDFLAARLPATADALR</sequence>
<proteinExistence type="inferred from homology"/>
<accession>A0ABY4BZQ6</accession>
<feature type="active site" evidence="3">
    <location>
        <position position="141"/>
    </location>
</feature>
<dbReference type="PROSITE" id="PS01174">
    <property type="entry name" value="LIPASE_GDXG_SER"/>
    <property type="match status" value="1"/>
</dbReference>
<evidence type="ECO:0000313" key="5">
    <source>
        <dbReference type="EMBL" id="UOE44677.1"/>
    </source>
</evidence>
<evidence type="ECO:0000256" key="1">
    <source>
        <dbReference type="ARBA" id="ARBA00010515"/>
    </source>
</evidence>
<dbReference type="Pfam" id="PF07859">
    <property type="entry name" value="Abhydrolase_3"/>
    <property type="match status" value="1"/>
</dbReference>
<dbReference type="SUPFAM" id="SSF53474">
    <property type="entry name" value="alpha/beta-Hydrolases"/>
    <property type="match status" value="1"/>
</dbReference>
<evidence type="ECO:0000256" key="3">
    <source>
        <dbReference type="PROSITE-ProRule" id="PRU10038"/>
    </source>
</evidence>
<dbReference type="InterPro" id="IPR013094">
    <property type="entry name" value="AB_hydrolase_3"/>
</dbReference>
<dbReference type="EMBL" id="CP094528">
    <property type="protein sequence ID" value="UOE44677.1"/>
    <property type="molecule type" value="Genomic_DNA"/>
</dbReference>
<dbReference type="InterPro" id="IPR050300">
    <property type="entry name" value="GDXG_lipolytic_enzyme"/>
</dbReference>
<dbReference type="InterPro" id="IPR033140">
    <property type="entry name" value="Lipase_GDXG_put_SER_AS"/>
</dbReference>
<gene>
    <name evidence="5" type="ORF">MTO99_02470</name>
</gene>
<evidence type="ECO:0000256" key="2">
    <source>
        <dbReference type="ARBA" id="ARBA00022801"/>
    </source>
</evidence>
<organism evidence="5 6">
    <name type="scientific">Agromyces larvae</name>
    <dbReference type="NCBI Taxonomy" id="2929802"/>
    <lineage>
        <taxon>Bacteria</taxon>
        <taxon>Bacillati</taxon>
        <taxon>Actinomycetota</taxon>
        <taxon>Actinomycetes</taxon>
        <taxon>Micrococcales</taxon>
        <taxon>Microbacteriaceae</taxon>
        <taxon>Agromyces</taxon>
    </lineage>
</organism>
<dbReference type="Gene3D" id="3.40.50.1820">
    <property type="entry name" value="alpha/beta hydrolase"/>
    <property type="match status" value="1"/>
</dbReference>
<reference evidence="5 6" key="1">
    <citation type="submission" date="2022-03" db="EMBL/GenBank/DDBJ databases">
        <title>Mucilaginibacter sp. isolated from the gut of Protaetia brevitarsis seulensis larvae.</title>
        <authorList>
            <person name="Won M."/>
            <person name="Kim S.-J."/>
            <person name="Kwon S.-W."/>
        </authorList>
    </citation>
    <scope>NUCLEOTIDE SEQUENCE [LARGE SCALE GENOMIC DNA]</scope>
    <source>
        <strain evidence="5 6">CFWR-12</strain>
    </source>
</reference>
<dbReference type="Proteomes" id="UP000832097">
    <property type="component" value="Chromosome"/>
</dbReference>
<dbReference type="PANTHER" id="PTHR48081:SF30">
    <property type="entry name" value="ACETYL-HYDROLASE LIPR-RELATED"/>
    <property type="match status" value="1"/>
</dbReference>
<dbReference type="GO" id="GO:0016787">
    <property type="term" value="F:hydrolase activity"/>
    <property type="evidence" value="ECO:0007669"/>
    <property type="project" value="UniProtKB-KW"/>
</dbReference>
<evidence type="ECO:0000313" key="6">
    <source>
        <dbReference type="Proteomes" id="UP000832097"/>
    </source>
</evidence>
<protein>
    <submittedName>
        <fullName evidence="5">Alpha/beta hydrolase</fullName>
    </submittedName>
</protein>
<dbReference type="PANTHER" id="PTHR48081">
    <property type="entry name" value="AB HYDROLASE SUPERFAMILY PROTEIN C4A8.06C"/>
    <property type="match status" value="1"/>
</dbReference>
<dbReference type="InterPro" id="IPR002168">
    <property type="entry name" value="Lipase_GDXG_HIS_AS"/>
</dbReference>
<dbReference type="RefSeq" id="WP_243556671.1">
    <property type="nucleotide sequence ID" value="NZ_CP094528.1"/>
</dbReference>
<feature type="domain" description="Alpha/beta hydrolase fold-3" evidence="4">
    <location>
        <begin position="68"/>
        <end position="271"/>
    </location>
</feature>
<dbReference type="PROSITE" id="PS01173">
    <property type="entry name" value="LIPASE_GDXG_HIS"/>
    <property type="match status" value="1"/>
</dbReference>
<name>A0ABY4BZQ6_9MICO</name>
<keyword evidence="2 5" id="KW-0378">Hydrolase</keyword>
<evidence type="ECO:0000259" key="4">
    <source>
        <dbReference type="Pfam" id="PF07859"/>
    </source>
</evidence>
<comment type="similarity">
    <text evidence="1">Belongs to the 'GDXG' lipolytic enzyme family.</text>
</comment>
<dbReference type="InterPro" id="IPR029058">
    <property type="entry name" value="AB_hydrolase_fold"/>
</dbReference>